<dbReference type="PANTHER" id="PTHR33734">
    <property type="entry name" value="LYSM DOMAIN-CONTAINING GPI-ANCHORED PROTEIN 2"/>
    <property type="match status" value="1"/>
</dbReference>
<feature type="signal peptide" evidence="1">
    <location>
        <begin position="1"/>
        <end position="22"/>
    </location>
</feature>
<dbReference type="CDD" id="cd00118">
    <property type="entry name" value="LysM"/>
    <property type="match status" value="1"/>
</dbReference>
<proteinExistence type="predicted"/>
<dbReference type="Gene3D" id="3.10.350.10">
    <property type="entry name" value="LysM domain"/>
    <property type="match status" value="2"/>
</dbReference>
<reference evidence="3 4" key="1">
    <citation type="submission" date="2020-08" db="EMBL/GenBank/DDBJ databases">
        <title>Plant Genome Project.</title>
        <authorList>
            <person name="Zhang R.-G."/>
        </authorList>
    </citation>
    <scope>NUCLEOTIDE SEQUENCE [LARGE SCALE GENOMIC DNA]</scope>
    <source>
        <tissue evidence="3">Rhizome</tissue>
    </source>
</reference>
<dbReference type="PANTHER" id="PTHR33734:SF11">
    <property type="entry name" value="LYSM DOMAIN-CONTAINING GPI-ANCHORED PROTEIN 2"/>
    <property type="match status" value="1"/>
</dbReference>
<dbReference type="PROSITE" id="PS51782">
    <property type="entry name" value="LYSM"/>
    <property type="match status" value="2"/>
</dbReference>
<dbReference type="Pfam" id="PF01476">
    <property type="entry name" value="LysM"/>
    <property type="match status" value="2"/>
</dbReference>
<dbReference type="SMART" id="SM00257">
    <property type="entry name" value="LysM"/>
    <property type="match status" value="2"/>
</dbReference>
<feature type="domain" description="LysM" evidence="2">
    <location>
        <begin position="101"/>
        <end position="149"/>
    </location>
</feature>
<dbReference type="InterPro" id="IPR018392">
    <property type="entry name" value="LysM"/>
</dbReference>
<dbReference type="SUPFAM" id="SSF54106">
    <property type="entry name" value="LysM domain"/>
    <property type="match status" value="1"/>
</dbReference>
<comment type="caution">
    <text evidence="3">The sequence shown here is derived from an EMBL/GenBank/DDBJ whole genome shotgun (WGS) entry which is preliminary data.</text>
</comment>
<dbReference type="Proteomes" id="UP000734854">
    <property type="component" value="Unassembled WGS sequence"/>
</dbReference>
<protein>
    <recommendedName>
        <fullName evidence="2">LysM domain-containing protein</fullName>
    </recommendedName>
</protein>
<evidence type="ECO:0000313" key="3">
    <source>
        <dbReference type="EMBL" id="KAG6524340.1"/>
    </source>
</evidence>
<keyword evidence="4" id="KW-1185">Reference proteome</keyword>
<dbReference type="EMBL" id="JACMSC010000004">
    <property type="protein sequence ID" value="KAG6524340.1"/>
    <property type="molecule type" value="Genomic_DNA"/>
</dbReference>
<feature type="domain" description="LysM" evidence="2">
    <location>
        <begin position="166"/>
        <end position="210"/>
    </location>
</feature>
<accession>A0A8J5LPC5</accession>
<evidence type="ECO:0000256" key="1">
    <source>
        <dbReference type="SAM" id="SignalP"/>
    </source>
</evidence>
<evidence type="ECO:0000259" key="2">
    <source>
        <dbReference type="PROSITE" id="PS51782"/>
    </source>
</evidence>
<dbReference type="AlphaFoldDB" id="A0A8J5LPC5"/>
<evidence type="ECO:0000313" key="4">
    <source>
        <dbReference type="Proteomes" id="UP000734854"/>
    </source>
</evidence>
<keyword evidence="1" id="KW-0732">Signal</keyword>
<name>A0A8J5LPC5_ZINOF</name>
<dbReference type="InterPro" id="IPR036779">
    <property type="entry name" value="LysM_dom_sf"/>
</dbReference>
<sequence>MTRTMALLLLVVGLAATSTATATFTCNSNATCRSLVGFHPSTLTTYGAIADLFQVDLPSLLGANDHPAGTPSVGAVQSGALVLVPIRCRCLNGTGRSDRTPLYTVQAGDVGLLNITAVWFGNLTTYQDIAAVNGLPNANNIEVGQSLWIPLPCSCDEVGGEETVHLAHMVDPGSSVDAIATEFGTTPETIISLNGNLDPTQLQAYQILDVPLRACSSSISNTSLDYGLRLANHSYVPTAGGCVACSCSAATYRLECSQSGVSSVCPSPATCRPNFFIGNTTSTSGCTANTCAYAGYTNSSAAVSVLTTNATVTRTDCNGIKYLLYYLLHLQFLSKNTLSLSQFYSL</sequence>
<feature type="chain" id="PRO_5035199041" description="LysM domain-containing protein" evidence="1">
    <location>
        <begin position="23"/>
        <end position="346"/>
    </location>
</feature>
<organism evidence="3 4">
    <name type="scientific">Zingiber officinale</name>
    <name type="common">Ginger</name>
    <name type="synonym">Amomum zingiber</name>
    <dbReference type="NCBI Taxonomy" id="94328"/>
    <lineage>
        <taxon>Eukaryota</taxon>
        <taxon>Viridiplantae</taxon>
        <taxon>Streptophyta</taxon>
        <taxon>Embryophyta</taxon>
        <taxon>Tracheophyta</taxon>
        <taxon>Spermatophyta</taxon>
        <taxon>Magnoliopsida</taxon>
        <taxon>Liliopsida</taxon>
        <taxon>Zingiberales</taxon>
        <taxon>Zingiberaceae</taxon>
        <taxon>Zingiber</taxon>
    </lineage>
</organism>
<gene>
    <name evidence="3" type="ORF">ZIOFF_014246</name>
</gene>